<sequence>MDLGFLQEANWPWLLSATAGVSKSHHNWLAKISDYVQEMQNVHAILGFDFRPHFNIYMHLFIVHFGKLMKPFSSSRRKKIFFNLSLKNWLFEVFTYADYEFEVENCILR</sequence>
<proteinExistence type="predicted"/>
<keyword evidence="2" id="KW-1185">Reference proteome</keyword>
<dbReference type="AlphaFoldDB" id="A0A3M7PP72"/>
<organism evidence="1 2">
    <name type="scientific">Brachionus plicatilis</name>
    <name type="common">Marine rotifer</name>
    <name type="synonym">Brachionus muelleri</name>
    <dbReference type="NCBI Taxonomy" id="10195"/>
    <lineage>
        <taxon>Eukaryota</taxon>
        <taxon>Metazoa</taxon>
        <taxon>Spiralia</taxon>
        <taxon>Gnathifera</taxon>
        <taxon>Rotifera</taxon>
        <taxon>Eurotatoria</taxon>
        <taxon>Monogononta</taxon>
        <taxon>Pseudotrocha</taxon>
        <taxon>Ploima</taxon>
        <taxon>Brachionidae</taxon>
        <taxon>Brachionus</taxon>
    </lineage>
</organism>
<evidence type="ECO:0000313" key="1">
    <source>
        <dbReference type="EMBL" id="RNA00551.1"/>
    </source>
</evidence>
<comment type="caution">
    <text evidence="1">The sequence shown here is derived from an EMBL/GenBank/DDBJ whole genome shotgun (WGS) entry which is preliminary data.</text>
</comment>
<dbReference type="Proteomes" id="UP000276133">
    <property type="component" value="Unassembled WGS sequence"/>
</dbReference>
<gene>
    <name evidence="1" type="ORF">BpHYR1_016444</name>
</gene>
<protein>
    <submittedName>
        <fullName evidence="1">Uncharacterized protein</fullName>
    </submittedName>
</protein>
<reference evidence="1 2" key="1">
    <citation type="journal article" date="2018" name="Sci. Rep.">
        <title>Genomic signatures of local adaptation to the degree of environmental predictability in rotifers.</title>
        <authorList>
            <person name="Franch-Gras L."/>
            <person name="Hahn C."/>
            <person name="Garcia-Roger E.M."/>
            <person name="Carmona M.J."/>
            <person name="Serra M."/>
            <person name="Gomez A."/>
        </authorList>
    </citation>
    <scope>NUCLEOTIDE SEQUENCE [LARGE SCALE GENOMIC DNA]</scope>
    <source>
        <strain evidence="1">HYR1</strain>
    </source>
</reference>
<accession>A0A3M7PP72</accession>
<name>A0A3M7PP72_BRAPC</name>
<dbReference type="EMBL" id="REGN01009702">
    <property type="protein sequence ID" value="RNA00551.1"/>
    <property type="molecule type" value="Genomic_DNA"/>
</dbReference>
<evidence type="ECO:0000313" key="2">
    <source>
        <dbReference type="Proteomes" id="UP000276133"/>
    </source>
</evidence>